<dbReference type="Gene3D" id="1.10.287.950">
    <property type="entry name" value="Methyl-accepting chemotaxis protein"/>
    <property type="match status" value="1"/>
</dbReference>
<dbReference type="PROSITE" id="PS50111">
    <property type="entry name" value="CHEMOTAXIS_TRANSDUC_2"/>
    <property type="match status" value="1"/>
</dbReference>
<keyword evidence="10" id="KW-1185">Reference proteome</keyword>
<reference evidence="10" key="1">
    <citation type="journal article" date="2019" name="Int. J. Syst. Evol. Microbiol.">
        <title>The Global Catalogue of Microorganisms (GCM) 10K type strain sequencing project: providing services to taxonomists for standard genome sequencing and annotation.</title>
        <authorList>
            <consortium name="The Broad Institute Genomics Platform"/>
            <consortium name="The Broad Institute Genome Sequencing Center for Infectious Disease"/>
            <person name="Wu L."/>
            <person name="Ma J."/>
        </authorList>
    </citation>
    <scope>NUCLEOTIDE SEQUENCE [LARGE SCALE GENOMIC DNA]</scope>
    <source>
        <strain evidence="10">CGMCC 1.16855</strain>
    </source>
</reference>
<dbReference type="Pfam" id="PF08376">
    <property type="entry name" value="NIT"/>
    <property type="match status" value="1"/>
</dbReference>
<dbReference type="Gene3D" id="6.10.340.10">
    <property type="match status" value="1"/>
</dbReference>
<feature type="signal peptide" evidence="6">
    <location>
        <begin position="1"/>
        <end position="19"/>
    </location>
</feature>
<dbReference type="EMBL" id="JBHRSB010000002">
    <property type="protein sequence ID" value="MFC3000290.1"/>
    <property type="molecule type" value="Genomic_DNA"/>
</dbReference>
<name>A0ABV7BRH5_9PROT</name>
<sequence length="675" mass="70432">MRRMSLTALLYLLAGLALASVVAMALPQAERVYAVWQETGRMLRLEALSATTTRLLASLPIEATSSLPVLQQGTPEAIATNAAAARETDAALAELRERAAALPNLSPRARELIAGILGQEARIAAFRRGLAARTVGPTDSAALFVPISETALALAGQLAIATQDGELVRIGLANHALLSLHNGNMMERGGGLRMLGMATPPPASVALFRRGLATQDIYRERLGSLASPELLARLAAFDASPARAALLAQRAAMQADQGTSIPAANWMAGFAAQAEAYAGLIAAGQQELAEAVAERREDAWQQALLLLAGLGAILAILLLVTRQILRIVSRIVGEIGQSLHALGEGRFEVAIPGVDRKDALGLIARSAQQMRESLSEGRRLQQQQEAERQAREERALRVAGHVRGFQETIGTLVRTVSDASSTLEQTARGMSQGARQVDEQSRQVASSADLADSNVQSVSAAAEELATSVQEISRQLARSTEVTSRAVEETRRSDGLVGSLAETAQKIGEVLGLISNIAGQTNLLALNATIEAARAGESGKGFAVVASEVKTLASETAKATEEIGAQIGQIQGATRHVVEAFRSVSAVIEEVNQIAAAIAAAVEEQGAATQEIARSIQAAASATRDVAGTIQSVRQSASGSGRAANDVLGAAETLAAQATTLSREVGTFIGRVEAA</sequence>
<dbReference type="SUPFAM" id="SSF58104">
    <property type="entry name" value="Methyl-accepting chemotaxis protein (MCP) signaling domain"/>
    <property type="match status" value="1"/>
</dbReference>
<evidence type="ECO:0000256" key="1">
    <source>
        <dbReference type="ARBA" id="ARBA00023224"/>
    </source>
</evidence>
<keyword evidence="1 3" id="KW-0807">Transducer</keyword>
<comment type="caution">
    <text evidence="9">The sequence shown here is derived from an EMBL/GenBank/DDBJ whole genome shotgun (WGS) entry which is preliminary data.</text>
</comment>
<dbReference type="Proteomes" id="UP001595420">
    <property type="component" value="Unassembled WGS sequence"/>
</dbReference>
<keyword evidence="5" id="KW-0812">Transmembrane</keyword>
<dbReference type="InterPro" id="IPR004090">
    <property type="entry name" value="Chemotax_Me-accpt_rcpt"/>
</dbReference>
<accession>A0ABV7BRH5</accession>
<evidence type="ECO:0000313" key="9">
    <source>
        <dbReference type="EMBL" id="MFC3000290.1"/>
    </source>
</evidence>
<keyword evidence="5" id="KW-0472">Membrane</keyword>
<evidence type="ECO:0000313" key="10">
    <source>
        <dbReference type="Proteomes" id="UP001595420"/>
    </source>
</evidence>
<feature type="domain" description="Methyl-accepting transducer" evidence="7">
    <location>
        <begin position="419"/>
        <end position="641"/>
    </location>
</feature>
<dbReference type="PRINTS" id="PR00260">
    <property type="entry name" value="CHEMTRNSDUCR"/>
</dbReference>
<feature type="transmembrane region" description="Helical" evidence="5">
    <location>
        <begin position="299"/>
        <end position="320"/>
    </location>
</feature>
<keyword evidence="5" id="KW-1133">Transmembrane helix</keyword>
<dbReference type="Pfam" id="PF00015">
    <property type="entry name" value="MCPsignal"/>
    <property type="match status" value="1"/>
</dbReference>
<evidence type="ECO:0000259" key="8">
    <source>
        <dbReference type="PROSITE" id="PS50885"/>
    </source>
</evidence>
<evidence type="ECO:0000256" key="2">
    <source>
        <dbReference type="ARBA" id="ARBA00029447"/>
    </source>
</evidence>
<dbReference type="InterPro" id="IPR004089">
    <property type="entry name" value="MCPsignal_dom"/>
</dbReference>
<dbReference type="PANTHER" id="PTHR32089:SF112">
    <property type="entry name" value="LYSOZYME-LIKE PROTEIN-RELATED"/>
    <property type="match status" value="1"/>
</dbReference>
<evidence type="ECO:0000256" key="3">
    <source>
        <dbReference type="PROSITE-ProRule" id="PRU00284"/>
    </source>
</evidence>
<feature type="region of interest" description="Disordered" evidence="4">
    <location>
        <begin position="423"/>
        <end position="450"/>
    </location>
</feature>
<evidence type="ECO:0000256" key="4">
    <source>
        <dbReference type="SAM" id="MobiDB-lite"/>
    </source>
</evidence>
<dbReference type="PROSITE" id="PS50885">
    <property type="entry name" value="HAMP"/>
    <property type="match status" value="1"/>
</dbReference>
<evidence type="ECO:0000256" key="6">
    <source>
        <dbReference type="SAM" id="SignalP"/>
    </source>
</evidence>
<proteinExistence type="inferred from homology"/>
<dbReference type="SMART" id="SM00283">
    <property type="entry name" value="MA"/>
    <property type="match status" value="1"/>
</dbReference>
<keyword evidence="6" id="KW-0732">Signal</keyword>
<dbReference type="InterPro" id="IPR013587">
    <property type="entry name" value="Nitrate/nitrite_sensing"/>
</dbReference>
<evidence type="ECO:0000259" key="7">
    <source>
        <dbReference type="PROSITE" id="PS50111"/>
    </source>
</evidence>
<dbReference type="InterPro" id="IPR003660">
    <property type="entry name" value="HAMP_dom"/>
</dbReference>
<gene>
    <name evidence="9" type="ORF">ACFOD3_10325</name>
</gene>
<dbReference type="PANTHER" id="PTHR32089">
    <property type="entry name" value="METHYL-ACCEPTING CHEMOTAXIS PROTEIN MCPB"/>
    <property type="match status" value="1"/>
</dbReference>
<comment type="similarity">
    <text evidence="2">Belongs to the methyl-accepting chemotaxis (MCP) protein family.</text>
</comment>
<protein>
    <submittedName>
        <fullName evidence="9">Methyl-accepting chemotaxis protein</fullName>
    </submittedName>
</protein>
<feature type="domain" description="HAMP" evidence="8">
    <location>
        <begin position="326"/>
        <end position="379"/>
    </location>
</feature>
<feature type="chain" id="PRO_5045927517" evidence="6">
    <location>
        <begin position="20"/>
        <end position="675"/>
    </location>
</feature>
<evidence type="ECO:0000256" key="5">
    <source>
        <dbReference type="SAM" id="Phobius"/>
    </source>
</evidence>
<organism evidence="9 10">
    <name type="scientific">Falsiroseomonas tokyonensis</name>
    <dbReference type="NCBI Taxonomy" id="430521"/>
    <lineage>
        <taxon>Bacteria</taxon>
        <taxon>Pseudomonadati</taxon>
        <taxon>Pseudomonadota</taxon>
        <taxon>Alphaproteobacteria</taxon>
        <taxon>Acetobacterales</taxon>
        <taxon>Roseomonadaceae</taxon>
        <taxon>Falsiroseomonas</taxon>
    </lineage>
</organism>